<name>A0A0W0YWM0_9GAMM</name>
<gene>
    <name evidence="1" type="ORF">Lsan_1929</name>
</gene>
<dbReference type="OrthoDB" id="5650214at2"/>
<evidence type="ECO:0000313" key="1">
    <source>
        <dbReference type="EMBL" id="KTD60902.1"/>
    </source>
</evidence>
<dbReference type="EMBL" id="LNYU01000046">
    <property type="protein sequence ID" value="KTD60902.1"/>
    <property type="molecule type" value="Genomic_DNA"/>
</dbReference>
<organism evidence="1 2">
    <name type="scientific">Legionella santicrucis</name>
    <dbReference type="NCBI Taxonomy" id="45074"/>
    <lineage>
        <taxon>Bacteria</taxon>
        <taxon>Pseudomonadati</taxon>
        <taxon>Pseudomonadota</taxon>
        <taxon>Gammaproteobacteria</taxon>
        <taxon>Legionellales</taxon>
        <taxon>Legionellaceae</taxon>
        <taxon>Legionella</taxon>
    </lineage>
</organism>
<keyword evidence="2" id="KW-1185">Reference proteome</keyword>
<dbReference type="RefSeq" id="WP_058514205.1">
    <property type="nucleotide sequence ID" value="NZ_CAAAIH010000062.1"/>
</dbReference>
<reference evidence="1 2" key="1">
    <citation type="submission" date="2015-11" db="EMBL/GenBank/DDBJ databases">
        <title>Genomic analysis of 38 Legionella species identifies large and diverse effector repertoires.</title>
        <authorList>
            <person name="Burstein D."/>
            <person name="Amaro F."/>
            <person name="Zusman T."/>
            <person name="Lifshitz Z."/>
            <person name="Cohen O."/>
            <person name="Gilbert J.A."/>
            <person name="Pupko T."/>
            <person name="Shuman H.A."/>
            <person name="Segal G."/>
        </authorList>
    </citation>
    <scope>NUCLEOTIDE SEQUENCE [LARGE SCALE GENOMIC DNA]</scope>
    <source>
        <strain evidence="1 2">SC-63-C7</strain>
    </source>
</reference>
<sequence>MMFFKRFVTPNTLSKVIKNHPTTNTPYFFKQMDWSLAKKSEQGQQLSKFAQTIVKELENTSSSDAPGPLLKN</sequence>
<proteinExistence type="predicted"/>
<dbReference type="AlphaFoldDB" id="A0A0W0YWM0"/>
<comment type="caution">
    <text evidence="1">The sequence shown here is derived from an EMBL/GenBank/DDBJ whole genome shotgun (WGS) entry which is preliminary data.</text>
</comment>
<dbReference type="Proteomes" id="UP000054703">
    <property type="component" value="Unassembled WGS sequence"/>
</dbReference>
<protein>
    <submittedName>
        <fullName evidence="1">Uncharacterized protein</fullName>
    </submittedName>
</protein>
<evidence type="ECO:0000313" key="2">
    <source>
        <dbReference type="Proteomes" id="UP000054703"/>
    </source>
</evidence>
<dbReference type="PATRIC" id="fig|45074.5.peg.2061"/>
<accession>A0A0W0YWM0</accession>